<sequence length="270" mass="30793">MVEPSARIRSYQPDDHKLARFFIGRANFEVLAVANRKVYTSPLFLAAWVAVSCIFIQIMKWWPNSNQAWWTYLKPLPAFAATSVPLMFLVDWNNRPSFEAQVQQVLRRQDILDIRSYYSRSPASGFWILEFGDKFVGFIAVDASLDATSEDTVISSATQGSKASRKEVVSTKAGTSSIATIRHFYVKEEYRPALSQDDLLHHAIQHAFNSDKAVGEIRVTDLELTSWASQAFRKQGFIIDKQVAKVGVLGWSIRERVLTRERWKKIQDAN</sequence>
<evidence type="ECO:0000313" key="5">
    <source>
        <dbReference type="Proteomes" id="UP000309038"/>
    </source>
</evidence>
<evidence type="ECO:0000259" key="3">
    <source>
        <dbReference type="PROSITE" id="PS51186"/>
    </source>
</evidence>
<feature type="domain" description="N-acetyltransferase" evidence="3">
    <location>
        <begin position="85"/>
        <end position="254"/>
    </location>
</feature>
<keyword evidence="1" id="KW-0808">Transferase</keyword>
<keyword evidence="2" id="KW-0472">Membrane</keyword>
<evidence type="ECO:0000313" key="4">
    <source>
        <dbReference type="EMBL" id="THH02818.1"/>
    </source>
</evidence>
<gene>
    <name evidence="4" type="ORF">EW026_g27</name>
</gene>
<feature type="transmembrane region" description="Helical" evidence="2">
    <location>
        <begin position="43"/>
        <end position="63"/>
    </location>
</feature>
<keyword evidence="5" id="KW-1185">Reference proteome</keyword>
<dbReference type="AlphaFoldDB" id="A0A4S4KXD7"/>
<keyword evidence="2" id="KW-0812">Transmembrane</keyword>
<dbReference type="EMBL" id="SGPJ01000001">
    <property type="protein sequence ID" value="THH02818.1"/>
    <property type="molecule type" value="Genomic_DNA"/>
</dbReference>
<dbReference type="InterPro" id="IPR016181">
    <property type="entry name" value="Acyl_CoA_acyltransferase"/>
</dbReference>
<dbReference type="Gene3D" id="3.40.630.30">
    <property type="match status" value="1"/>
</dbReference>
<protein>
    <recommendedName>
        <fullName evidence="3">N-acetyltransferase domain-containing protein</fullName>
    </recommendedName>
</protein>
<name>A0A4S4KXD7_9APHY</name>
<evidence type="ECO:0000256" key="1">
    <source>
        <dbReference type="ARBA" id="ARBA00022679"/>
    </source>
</evidence>
<dbReference type="InterPro" id="IPR050769">
    <property type="entry name" value="NAT_camello-type"/>
</dbReference>
<dbReference type="GO" id="GO:0008080">
    <property type="term" value="F:N-acetyltransferase activity"/>
    <property type="evidence" value="ECO:0007669"/>
    <property type="project" value="InterPro"/>
</dbReference>
<dbReference type="SUPFAM" id="SSF55729">
    <property type="entry name" value="Acyl-CoA N-acyltransferases (Nat)"/>
    <property type="match status" value="1"/>
</dbReference>
<dbReference type="Proteomes" id="UP000309038">
    <property type="component" value="Unassembled WGS sequence"/>
</dbReference>
<comment type="caution">
    <text evidence="4">The sequence shown here is derived from an EMBL/GenBank/DDBJ whole genome shotgun (WGS) entry which is preliminary data.</text>
</comment>
<organism evidence="4 5">
    <name type="scientific">Hermanssonia centrifuga</name>
    <dbReference type="NCBI Taxonomy" id="98765"/>
    <lineage>
        <taxon>Eukaryota</taxon>
        <taxon>Fungi</taxon>
        <taxon>Dikarya</taxon>
        <taxon>Basidiomycota</taxon>
        <taxon>Agaricomycotina</taxon>
        <taxon>Agaricomycetes</taxon>
        <taxon>Polyporales</taxon>
        <taxon>Meruliaceae</taxon>
        <taxon>Hermanssonia</taxon>
    </lineage>
</organism>
<dbReference type="PROSITE" id="PS51186">
    <property type="entry name" value="GNAT"/>
    <property type="match status" value="1"/>
</dbReference>
<dbReference type="PANTHER" id="PTHR13947:SF37">
    <property type="entry name" value="LD18367P"/>
    <property type="match status" value="1"/>
</dbReference>
<dbReference type="PANTHER" id="PTHR13947">
    <property type="entry name" value="GNAT FAMILY N-ACETYLTRANSFERASE"/>
    <property type="match status" value="1"/>
</dbReference>
<dbReference type="InterPro" id="IPR000182">
    <property type="entry name" value="GNAT_dom"/>
</dbReference>
<accession>A0A4S4KXD7</accession>
<reference evidence="4 5" key="1">
    <citation type="submission" date="2019-02" db="EMBL/GenBank/DDBJ databases">
        <title>Genome sequencing of the rare red list fungi Phlebia centrifuga.</title>
        <authorList>
            <person name="Buettner E."/>
            <person name="Kellner H."/>
        </authorList>
    </citation>
    <scope>NUCLEOTIDE SEQUENCE [LARGE SCALE GENOMIC DNA]</scope>
    <source>
        <strain evidence="4 5">DSM 108282</strain>
    </source>
</reference>
<evidence type="ECO:0000256" key="2">
    <source>
        <dbReference type="SAM" id="Phobius"/>
    </source>
</evidence>
<proteinExistence type="predicted"/>
<keyword evidence="2" id="KW-1133">Transmembrane helix</keyword>
<feature type="transmembrane region" description="Helical" evidence="2">
    <location>
        <begin position="69"/>
        <end position="90"/>
    </location>
</feature>